<dbReference type="Proteomes" id="UP001597351">
    <property type="component" value="Unassembled WGS sequence"/>
</dbReference>
<keyword evidence="7" id="KW-0460">Magnesium</keyword>
<keyword evidence="8" id="KW-0234">DNA repair</keyword>
<comment type="cofactor">
    <cofactor evidence="1">
        <name>Mn(2+)</name>
        <dbReference type="ChEBI" id="CHEBI:29035"/>
    </cofactor>
</comment>
<protein>
    <submittedName>
        <fullName evidence="11">Endonuclease/exonuclease/phosphatase family protein</fullName>
    </submittedName>
</protein>
<dbReference type="EMBL" id="JBHUGD010000003">
    <property type="protein sequence ID" value="MFD1947364.1"/>
    <property type="molecule type" value="Genomic_DNA"/>
</dbReference>
<evidence type="ECO:0000256" key="4">
    <source>
        <dbReference type="ARBA" id="ARBA00022723"/>
    </source>
</evidence>
<dbReference type="InterPro" id="IPR036691">
    <property type="entry name" value="Endo/exonu/phosph_ase_sf"/>
</dbReference>
<feature type="domain" description="Endonuclease/exonuclease/phosphatase" evidence="10">
    <location>
        <begin position="38"/>
        <end position="267"/>
    </location>
</feature>
<keyword evidence="12" id="KW-1185">Reference proteome</keyword>
<evidence type="ECO:0000256" key="9">
    <source>
        <dbReference type="SAM" id="SignalP"/>
    </source>
</evidence>
<keyword evidence="3" id="KW-0540">Nuclease</keyword>
<evidence type="ECO:0000313" key="11">
    <source>
        <dbReference type="EMBL" id="MFD1947364.1"/>
    </source>
</evidence>
<keyword evidence="11" id="KW-0255">Endonuclease</keyword>
<comment type="cofactor">
    <cofactor evidence="2">
        <name>Mg(2+)</name>
        <dbReference type="ChEBI" id="CHEBI:18420"/>
    </cofactor>
</comment>
<accession>A0ABW4TNM3</accession>
<reference evidence="12" key="1">
    <citation type="journal article" date="2019" name="Int. J. Syst. Evol. Microbiol.">
        <title>The Global Catalogue of Microorganisms (GCM) 10K type strain sequencing project: providing services to taxonomists for standard genome sequencing and annotation.</title>
        <authorList>
            <consortium name="The Broad Institute Genomics Platform"/>
            <consortium name="The Broad Institute Genome Sequencing Center for Infectious Disease"/>
            <person name="Wu L."/>
            <person name="Ma J."/>
        </authorList>
    </citation>
    <scope>NUCLEOTIDE SEQUENCE [LARGE SCALE GENOMIC DNA]</scope>
    <source>
        <strain evidence="12">CGMCC 1.12477</strain>
    </source>
</reference>
<dbReference type="SUPFAM" id="SSF56219">
    <property type="entry name" value="DNase I-like"/>
    <property type="match status" value="1"/>
</dbReference>
<dbReference type="Gene3D" id="3.60.10.10">
    <property type="entry name" value="Endonuclease/exonuclease/phosphatase"/>
    <property type="match status" value="1"/>
</dbReference>
<evidence type="ECO:0000256" key="2">
    <source>
        <dbReference type="ARBA" id="ARBA00001946"/>
    </source>
</evidence>
<dbReference type="InterPro" id="IPR005135">
    <property type="entry name" value="Endo/exonuclease/phosphatase"/>
</dbReference>
<feature type="signal peptide" evidence="9">
    <location>
        <begin position="1"/>
        <end position="30"/>
    </location>
</feature>
<evidence type="ECO:0000313" key="12">
    <source>
        <dbReference type="Proteomes" id="UP001597351"/>
    </source>
</evidence>
<dbReference type="PANTHER" id="PTHR15822:SF4">
    <property type="entry name" value="TYROSYL-DNA PHOSPHODIESTERASE 2"/>
    <property type="match status" value="1"/>
</dbReference>
<evidence type="ECO:0000256" key="8">
    <source>
        <dbReference type="ARBA" id="ARBA00023204"/>
    </source>
</evidence>
<dbReference type="RefSeq" id="WP_343918391.1">
    <property type="nucleotide sequence ID" value="NZ_BAAAJT010000002.1"/>
</dbReference>
<evidence type="ECO:0000256" key="1">
    <source>
        <dbReference type="ARBA" id="ARBA00001936"/>
    </source>
</evidence>
<proteinExistence type="predicted"/>
<dbReference type="InterPro" id="IPR051547">
    <property type="entry name" value="TDP2-like"/>
</dbReference>
<comment type="caution">
    <text evidence="11">The sequence shown here is derived from an EMBL/GenBank/DDBJ whole genome shotgun (WGS) entry which is preliminary data.</text>
</comment>
<keyword evidence="6" id="KW-0378">Hydrolase</keyword>
<sequence>MRFLSSARGRVAALSLALAGTVLVAAPAHAEQTDITVITHNIRGGQINKGDLATLNTVSRQVRKHSPDVVMLQEVCASQYVDFKRRFPASDGWTVHFSERKYHTGCGEMIGEVIATPRNGASGLYAPELASENPDGIKYHLSCLTFLKNGGREYLACTTHLSAGDKNAAIREAQLNTIKYELEWSVGYGRGVIFGGDLNTLPDSPMMNKLYRIRNNGSETGAGSFYEGDQNDGRYFASACANQPFCKSGQPTMNGKKVDYVFFNASRTKPTGSTISETIAGKGLSNHNIVRATSRFFW</sequence>
<keyword evidence="4" id="KW-0479">Metal-binding</keyword>
<evidence type="ECO:0000256" key="6">
    <source>
        <dbReference type="ARBA" id="ARBA00022801"/>
    </source>
</evidence>
<organism evidence="11 12">
    <name type="scientific">Nocardioides aestuarii</name>
    <dbReference type="NCBI Taxonomy" id="252231"/>
    <lineage>
        <taxon>Bacteria</taxon>
        <taxon>Bacillati</taxon>
        <taxon>Actinomycetota</taxon>
        <taxon>Actinomycetes</taxon>
        <taxon>Propionibacteriales</taxon>
        <taxon>Nocardioidaceae</taxon>
        <taxon>Nocardioides</taxon>
    </lineage>
</organism>
<gene>
    <name evidence="11" type="ORF">ACFSDE_11235</name>
</gene>
<keyword evidence="9" id="KW-0732">Signal</keyword>
<keyword evidence="5" id="KW-0227">DNA damage</keyword>
<evidence type="ECO:0000256" key="3">
    <source>
        <dbReference type="ARBA" id="ARBA00022722"/>
    </source>
</evidence>
<feature type="chain" id="PRO_5047069710" evidence="9">
    <location>
        <begin position="31"/>
        <end position="298"/>
    </location>
</feature>
<dbReference type="PANTHER" id="PTHR15822">
    <property type="entry name" value="TRAF AND TNF RECEPTOR-ASSOCIATED PROTEIN"/>
    <property type="match status" value="1"/>
</dbReference>
<evidence type="ECO:0000256" key="7">
    <source>
        <dbReference type="ARBA" id="ARBA00022842"/>
    </source>
</evidence>
<evidence type="ECO:0000259" key="10">
    <source>
        <dbReference type="Pfam" id="PF03372"/>
    </source>
</evidence>
<name>A0ABW4TNM3_9ACTN</name>
<dbReference type="GO" id="GO:0004519">
    <property type="term" value="F:endonuclease activity"/>
    <property type="evidence" value="ECO:0007669"/>
    <property type="project" value="UniProtKB-KW"/>
</dbReference>
<dbReference type="Pfam" id="PF03372">
    <property type="entry name" value="Exo_endo_phos"/>
    <property type="match status" value="1"/>
</dbReference>
<evidence type="ECO:0000256" key="5">
    <source>
        <dbReference type="ARBA" id="ARBA00022763"/>
    </source>
</evidence>